<keyword evidence="10" id="KW-1185">Reference proteome</keyword>
<feature type="domain" description="ABC3 transporter permease C-terminal" evidence="8">
    <location>
        <begin position="885"/>
        <end position="986"/>
    </location>
</feature>
<dbReference type="Pfam" id="PF02687">
    <property type="entry name" value="FtsX"/>
    <property type="match status" value="1"/>
</dbReference>
<evidence type="ECO:0000259" key="8">
    <source>
        <dbReference type="Pfam" id="PF02687"/>
    </source>
</evidence>
<evidence type="ECO:0000256" key="6">
    <source>
        <dbReference type="ARBA" id="ARBA00038076"/>
    </source>
</evidence>
<accession>A0A2W2H277</accession>
<dbReference type="PANTHER" id="PTHR30572:SF4">
    <property type="entry name" value="ABC TRANSPORTER PERMEASE YTRF"/>
    <property type="match status" value="1"/>
</dbReference>
<dbReference type="EMBL" id="POUA01000016">
    <property type="protein sequence ID" value="PZG54562.1"/>
    <property type="molecule type" value="Genomic_DNA"/>
</dbReference>
<dbReference type="InterPro" id="IPR003838">
    <property type="entry name" value="ABC3_permease_C"/>
</dbReference>
<evidence type="ECO:0000256" key="4">
    <source>
        <dbReference type="ARBA" id="ARBA00022989"/>
    </source>
</evidence>
<feature type="transmembrane region" description="Helical" evidence="7">
    <location>
        <begin position="284"/>
        <end position="309"/>
    </location>
</feature>
<organism evidence="9 10">
    <name type="scientific">Spongiactinospora gelatinilytica</name>
    <dbReference type="NCBI Taxonomy" id="2666298"/>
    <lineage>
        <taxon>Bacteria</taxon>
        <taxon>Bacillati</taxon>
        <taxon>Actinomycetota</taxon>
        <taxon>Actinomycetes</taxon>
        <taxon>Streptosporangiales</taxon>
        <taxon>Streptosporangiaceae</taxon>
        <taxon>Spongiactinospora</taxon>
    </lineage>
</organism>
<feature type="transmembrane region" description="Helical" evidence="7">
    <location>
        <begin position="921"/>
        <end position="943"/>
    </location>
</feature>
<name>A0A2W2H277_9ACTN</name>
<protein>
    <recommendedName>
        <fullName evidence="8">ABC3 transporter permease C-terminal domain-containing protein</fullName>
    </recommendedName>
</protein>
<dbReference type="PANTHER" id="PTHR30572">
    <property type="entry name" value="MEMBRANE COMPONENT OF TRANSPORTER-RELATED"/>
    <property type="match status" value="1"/>
</dbReference>
<feature type="transmembrane region" description="Helical" evidence="7">
    <location>
        <begin position="864"/>
        <end position="889"/>
    </location>
</feature>
<evidence type="ECO:0000256" key="1">
    <source>
        <dbReference type="ARBA" id="ARBA00004651"/>
    </source>
</evidence>
<sequence>MSARSRGLTLRGLWERRGLSLAVLVVTVVSVATSALGPIFAEAAGTALVRGVLNQAAPEGRGWRITARDADVSPLADRFRSGAAFLGTPVNGAELPGRDPRGGVVRPVIYQDDVCAHLVLVKGRCPANGGEVIASQASRLDAGKVVRVAGLAVAPAPGEVIAARAELAPLRVVGVYRPRDINDPYWFGGNLFAQTAGSSESKADPLFTVEETRRATQATVQWTHWSIVSIDPTKITAADLPRLEELTAAAPRLGLAQAPVITLSRVPDTMLEVRAQTGTLGVPALLVIAQLVALGWLLLYLTVSDLVAARAPEIALARLRGQGRLRVWRFALAEPVLLLALALAAGLALGMRLAQVVAAALLPGQVALALPPAGVLAGAAVPLGGLVAAVIAARGMAVRPVTEEWRRTPRRRARGWVIDAIVLSLTALGLVELLAAGVITQTSGQTSAALAVPGLLALGVALLACRVVPFLAGRLFRASRRAGGIGAFLALRQIARGRATAGSLIVLCTAFGMAVFATAAWDVTSANFERVARVHNGAAGVLELRAGSVAELRAAVEAADPGGRHAAPVIVMPGPPKMIATDPARFAHVADWAAARPGTDAARLTAGLAGPPGTPRLMVRGERIRLRIGPVKVPDKWEPTLFADFRVPGSTLVKSIPLGPIGPATMEWGLPPECRAATCELRALRAEVTVLDEVTTNASMFADVKRIEVRTGGRWREIDAGLTDRARWSGTASAGEDGLSLMIPLFGGAKAVPATFPRHLPALVNGPIDGELTPGLDQNFAAGHAVLGERAPLPGLSEPGAIVDLELADRAALGIAPEARFEVWVAAGRLEQVAAALKAQGHPVSPARTPDQLVSRYTTQGPGLALALMLAAALAAGALALGRAVLALYGAARRRGYELAALAATGAKPGELRAALLLEQLITLAAGTLNGAGAGLLAARVALPRVPEFATAPSTPPLLYEPSLGPVALVAGAALVVAFAAVALTAEALLRGIRADRLRQAQP</sequence>
<evidence type="ECO:0000313" key="9">
    <source>
        <dbReference type="EMBL" id="PZG54562.1"/>
    </source>
</evidence>
<dbReference type="GO" id="GO:0005886">
    <property type="term" value="C:plasma membrane"/>
    <property type="evidence" value="ECO:0007669"/>
    <property type="project" value="UniProtKB-SubCell"/>
</dbReference>
<feature type="transmembrane region" description="Helical" evidence="7">
    <location>
        <begin position="501"/>
        <end position="521"/>
    </location>
</feature>
<dbReference type="InterPro" id="IPR050250">
    <property type="entry name" value="Macrolide_Exporter_MacB"/>
</dbReference>
<gene>
    <name evidence="9" type="ORF">C1I98_03915</name>
</gene>
<evidence type="ECO:0000256" key="3">
    <source>
        <dbReference type="ARBA" id="ARBA00022692"/>
    </source>
</evidence>
<dbReference type="GO" id="GO:0022857">
    <property type="term" value="F:transmembrane transporter activity"/>
    <property type="evidence" value="ECO:0007669"/>
    <property type="project" value="TreeGrafter"/>
</dbReference>
<feature type="transmembrane region" description="Helical" evidence="7">
    <location>
        <begin position="373"/>
        <end position="395"/>
    </location>
</feature>
<feature type="transmembrane region" description="Helical" evidence="7">
    <location>
        <begin position="416"/>
        <end position="439"/>
    </location>
</feature>
<evidence type="ECO:0000256" key="7">
    <source>
        <dbReference type="SAM" id="Phobius"/>
    </source>
</evidence>
<evidence type="ECO:0000313" key="10">
    <source>
        <dbReference type="Proteomes" id="UP000248544"/>
    </source>
</evidence>
<reference evidence="9 10" key="1">
    <citation type="submission" date="2018-01" db="EMBL/GenBank/DDBJ databases">
        <title>Draft genome sequence of Sphaerisporangium sp. 7K107.</title>
        <authorList>
            <person name="Sahin N."/>
            <person name="Saygin H."/>
            <person name="Ay H."/>
        </authorList>
    </citation>
    <scope>NUCLEOTIDE SEQUENCE [LARGE SCALE GENOMIC DNA]</scope>
    <source>
        <strain evidence="9 10">7K107</strain>
    </source>
</reference>
<dbReference type="RefSeq" id="WP_111165680.1">
    <property type="nucleotide sequence ID" value="NZ_POUA01000016.1"/>
</dbReference>
<feature type="transmembrane region" description="Helical" evidence="7">
    <location>
        <begin position="330"/>
        <end position="353"/>
    </location>
</feature>
<comment type="subcellular location">
    <subcellularLocation>
        <location evidence="1">Cell membrane</location>
        <topology evidence="1">Multi-pass membrane protein</topology>
    </subcellularLocation>
</comment>
<dbReference type="AlphaFoldDB" id="A0A2W2H277"/>
<feature type="transmembrane region" description="Helical" evidence="7">
    <location>
        <begin position="963"/>
        <end position="990"/>
    </location>
</feature>
<evidence type="ECO:0000256" key="2">
    <source>
        <dbReference type="ARBA" id="ARBA00022475"/>
    </source>
</evidence>
<comment type="similarity">
    <text evidence="6">Belongs to the ABC-4 integral membrane protein family.</text>
</comment>
<proteinExistence type="inferred from homology"/>
<comment type="caution">
    <text evidence="9">The sequence shown here is derived from an EMBL/GenBank/DDBJ whole genome shotgun (WGS) entry which is preliminary data.</text>
</comment>
<keyword evidence="5 7" id="KW-0472">Membrane</keyword>
<keyword evidence="2" id="KW-1003">Cell membrane</keyword>
<evidence type="ECO:0000256" key="5">
    <source>
        <dbReference type="ARBA" id="ARBA00023136"/>
    </source>
</evidence>
<keyword evidence="3 7" id="KW-0812">Transmembrane</keyword>
<dbReference type="Proteomes" id="UP000248544">
    <property type="component" value="Unassembled WGS sequence"/>
</dbReference>
<keyword evidence="4 7" id="KW-1133">Transmembrane helix</keyword>
<feature type="transmembrane region" description="Helical" evidence="7">
    <location>
        <begin position="451"/>
        <end position="472"/>
    </location>
</feature>